<keyword evidence="2 7" id="KW-0031">Aminopeptidase</keyword>
<organism evidence="7 8">
    <name type="scientific">Breznakibacter xylanolyticus</name>
    <dbReference type="NCBI Taxonomy" id="990"/>
    <lineage>
        <taxon>Bacteria</taxon>
        <taxon>Pseudomonadati</taxon>
        <taxon>Bacteroidota</taxon>
        <taxon>Bacteroidia</taxon>
        <taxon>Marinilabiliales</taxon>
        <taxon>Marinilabiliaceae</taxon>
        <taxon>Breznakibacter</taxon>
    </lineage>
</organism>
<dbReference type="GO" id="GO:0005737">
    <property type="term" value="C:cytoplasm"/>
    <property type="evidence" value="ECO:0007669"/>
    <property type="project" value="InterPro"/>
</dbReference>
<comment type="similarity">
    <text evidence="1">Belongs to the peptidase M17 family.</text>
</comment>
<dbReference type="Pfam" id="PF00883">
    <property type="entry name" value="Peptidase_M17"/>
    <property type="match status" value="1"/>
</dbReference>
<dbReference type="RefSeq" id="WP_221621408.1">
    <property type="nucleotide sequence ID" value="NZ_QKZK01000056.1"/>
</dbReference>
<dbReference type="AlphaFoldDB" id="A0A2W7MQS9"/>
<dbReference type="InterPro" id="IPR043472">
    <property type="entry name" value="Macro_dom-like"/>
</dbReference>
<evidence type="ECO:0000256" key="5">
    <source>
        <dbReference type="ARBA" id="ARBA00023211"/>
    </source>
</evidence>
<evidence type="ECO:0000313" key="7">
    <source>
        <dbReference type="EMBL" id="PZX10300.1"/>
    </source>
</evidence>
<dbReference type="SUPFAM" id="SSF52949">
    <property type="entry name" value="Macro domain-like"/>
    <property type="match status" value="1"/>
</dbReference>
<dbReference type="PANTHER" id="PTHR11963:SF23">
    <property type="entry name" value="CYTOSOL AMINOPEPTIDASE"/>
    <property type="match status" value="1"/>
</dbReference>
<dbReference type="PRINTS" id="PR00481">
    <property type="entry name" value="LAMNOPPTDASE"/>
</dbReference>
<evidence type="ECO:0000259" key="6">
    <source>
        <dbReference type="PROSITE" id="PS00631"/>
    </source>
</evidence>
<dbReference type="InterPro" id="IPR011356">
    <property type="entry name" value="Leucine_aapep/pepB"/>
</dbReference>
<dbReference type="GO" id="GO:0070006">
    <property type="term" value="F:metalloaminopeptidase activity"/>
    <property type="evidence" value="ECO:0007669"/>
    <property type="project" value="InterPro"/>
</dbReference>
<feature type="domain" description="Cytosol aminopeptidase" evidence="6">
    <location>
        <begin position="323"/>
        <end position="330"/>
    </location>
</feature>
<keyword evidence="5" id="KW-0464">Manganese</keyword>
<sequence>MKINMTQNPGNHRVVIIPGTEELSNLGLSDDELTYLKGKLTDTTPLASVHRNTHMLFVRLAGTTPPDDPTLEKLRNDGHAICKKTEEEKWNAISVIDFCNHPEATLALTEGILWGTYRFDKYKTPPKEAPVLLNTILVKSGNIDQAKLEELLAIHESVSLARDLVNEIPAHLTAQQLADEAAQAAQRYGFVCKTLDKQEIDILGMGGLLAVNRGSVNPPTFSILEWRPENPINEHPIILVGKGIVYDTGGINLKTMPGSLDDMKCDMGGAAAVIGAMCAISRNRLPVQVIGLIPATDNRPGFNAYVPGDVLTMHNGATVEVMNTDAEGRLILADALSFAKQYNPQLVIDLATLTGSAVMAIGAYGTVCMGTADDDTFTHLEQTGMRVGERLARFPFWEDYDELLKSEVADMKNIGGREAGAITAGKFLARFTDYPWVHLDIAGPAFLNKPMGYRSTGATGVGVRLLYAFLKSKS</sequence>
<dbReference type="SUPFAM" id="SSF53187">
    <property type="entry name" value="Zn-dependent exopeptidases"/>
    <property type="match status" value="1"/>
</dbReference>
<keyword evidence="4" id="KW-0378">Hydrolase</keyword>
<dbReference type="CDD" id="cd00433">
    <property type="entry name" value="Peptidase_M17"/>
    <property type="match status" value="1"/>
</dbReference>
<gene>
    <name evidence="7" type="ORF">LX69_03415</name>
</gene>
<evidence type="ECO:0000256" key="3">
    <source>
        <dbReference type="ARBA" id="ARBA00022670"/>
    </source>
</evidence>
<reference evidence="7 8" key="1">
    <citation type="submission" date="2018-06" db="EMBL/GenBank/DDBJ databases">
        <title>Genomic Encyclopedia of Archaeal and Bacterial Type Strains, Phase II (KMG-II): from individual species to whole genera.</title>
        <authorList>
            <person name="Goeker M."/>
        </authorList>
    </citation>
    <scope>NUCLEOTIDE SEQUENCE [LARGE SCALE GENOMIC DNA]</scope>
    <source>
        <strain evidence="7 8">DSM 6779</strain>
    </source>
</reference>
<evidence type="ECO:0000313" key="8">
    <source>
        <dbReference type="Proteomes" id="UP000249239"/>
    </source>
</evidence>
<dbReference type="Proteomes" id="UP000249239">
    <property type="component" value="Unassembled WGS sequence"/>
</dbReference>
<name>A0A2W7MQS9_9BACT</name>
<accession>A0A2W7MQS9</accession>
<dbReference type="EMBL" id="QKZK01000056">
    <property type="protein sequence ID" value="PZX10300.1"/>
    <property type="molecule type" value="Genomic_DNA"/>
</dbReference>
<dbReference type="PANTHER" id="PTHR11963">
    <property type="entry name" value="LEUCINE AMINOPEPTIDASE-RELATED"/>
    <property type="match status" value="1"/>
</dbReference>
<dbReference type="PROSITE" id="PS00631">
    <property type="entry name" value="CYTOSOL_AP"/>
    <property type="match status" value="1"/>
</dbReference>
<dbReference type="InterPro" id="IPR000819">
    <property type="entry name" value="Peptidase_M17_C"/>
</dbReference>
<protein>
    <submittedName>
        <fullName evidence="7">Leucyl aminopeptidase</fullName>
    </submittedName>
</protein>
<dbReference type="GO" id="GO:0006508">
    <property type="term" value="P:proteolysis"/>
    <property type="evidence" value="ECO:0007669"/>
    <property type="project" value="UniProtKB-KW"/>
</dbReference>
<dbReference type="Gene3D" id="3.40.630.10">
    <property type="entry name" value="Zn peptidases"/>
    <property type="match status" value="1"/>
</dbReference>
<comment type="caution">
    <text evidence="7">The sequence shown here is derived from an EMBL/GenBank/DDBJ whole genome shotgun (WGS) entry which is preliminary data.</text>
</comment>
<evidence type="ECO:0000256" key="4">
    <source>
        <dbReference type="ARBA" id="ARBA00022801"/>
    </source>
</evidence>
<dbReference type="Gene3D" id="3.40.220.10">
    <property type="entry name" value="Leucine Aminopeptidase, subunit E, domain 1"/>
    <property type="match status" value="1"/>
</dbReference>
<dbReference type="GO" id="GO:0030145">
    <property type="term" value="F:manganese ion binding"/>
    <property type="evidence" value="ECO:0007669"/>
    <property type="project" value="InterPro"/>
</dbReference>
<keyword evidence="3" id="KW-0645">Protease</keyword>
<keyword evidence="8" id="KW-1185">Reference proteome</keyword>
<proteinExistence type="inferred from homology"/>
<evidence type="ECO:0000256" key="1">
    <source>
        <dbReference type="ARBA" id="ARBA00009528"/>
    </source>
</evidence>
<evidence type="ECO:0000256" key="2">
    <source>
        <dbReference type="ARBA" id="ARBA00022438"/>
    </source>
</evidence>